<proteinExistence type="predicted"/>
<accession>A0A7K1FEY7</accession>
<dbReference type="Pfam" id="PF18029">
    <property type="entry name" value="Glyoxalase_6"/>
    <property type="match status" value="1"/>
</dbReference>
<dbReference type="SUPFAM" id="SSF54593">
    <property type="entry name" value="Glyoxalase/Bleomycin resistance protein/Dihydroxybiphenyl dioxygenase"/>
    <property type="match status" value="1"/>
</dbReference>
<evidence type="ECO:0000313" key="2">
    <source>
        <dbReference type="EMBL" id="MTD12636.1"/>
    </source>
</evidence>
<reference evidence="2 3" key="1">
    <citation type="submission" date="2019-11" db="EMBL/GenBank/DDBJ databases">
        <authorList>
            <person name="Jiang L.-Q."/>
        </authorList>
    </citation>
    <scope>NUCLEOTIDE SEQUENCE [LARGE SCALE GENOMIC DNA]</scope>
    <source>
        <strain evidence="2 3">YIM 132087</strain>
    </source>
</reference>
<organism evidence="2 3">
    <name type="scientific">Nakamurella alba</name>
    <dbReference type="NCBI Taxonomy" id="2665158"/>
    <lineage>
        <taxon>Bacteria</taxon>
        <taxon>Bacillati</taxon>
        <taxon>Actinomycetota</taxon>
        <taxon>Actinomycetes</taxon>
        <taxon>Nakamurellales</taxon>
        <taxon>Nakamurellaceae</taxon>
        <taxon>Nakamurella</taxon>
    </lineage>
</organism>
<dbReference type="CDD" id="cd06587">
    <property type="entry name" value="VOC"/>
    <property type="match status" value="1"/>
</dbReference>
<dbReference type="PANTHER" id="PTHR35908">
    <property type="entry name" value="HYPOTHETICAL FUSION PROTEIN"/>
    <property type="match status" value="1"/>
</dbReference>
<feature type="domain" description="VOC" evidence="1">
    <location>
        <begin position="22"/>
        <end position="137"/>
    </location>
</feature>
<dbReference type="InterPro" id="IPR029068">
    <property type="entry name" value="Glyas_Bleomycin-R_OHBP_Dase"/>
</dbReference>
<dbReference type="EMBL" id="WLYK01000001">
    <property type="protein sequence ID" value="MTD12636.1"/>
    <property type="molecule type" value="Genomic_DNA"/>
</dbReference>
<name>A0A7K1FEY7_9ACTN</name>
<dbReference type="InterPro" id="IPR037523">
    <property type="entry name" value="VOC_core"/>
</dbReference>
<evidence type="ECO:0000259" key="1">
    <source>
        <dbReference type="PROSITE" id="PS51819"/>
    </source>
</evidence>
<dbReference type="AlphaFoldDB" id="A0A7K1FEY7"/>
<dbReference type="InterPro" id="IPR041581">
    <property type="entry name" value="Glyoxalase_6"/>
</dbReference>
<evidence type="ECO:0000313" key="3">
    <source>
        <dbReference type="Proteomes" id="UP000460221"/>
    </source>
</evidence>
<sequence length="139" mass="14510">MTASEKSEKATTTAKAGPATPTLAMFTIDCADPGPTATFYAELLGLTVSYQDDDAVMLAGESGPALGFGRVEGHRPPAWPDPDGGKQFHLDLNVADIPAATARALELGATEPEFQPGEGKWTVLLDPAGHPFCLATWPS</sequence>
<dbReference type="RefSeq" id="WP_154766665.1">
    <property type="nucleotide sequence ID" value="NZ_WLYK01000001.1"/>
</dbReference>
<comment type="caution">
    <text evidence="2">The sequence shown here is derived from an EMBL/GenBank/DDBJ whole genome shotgun (WGS) entry which is preliminary data.</text>
</comment>
<dbReference type="PANTHER" id="PTHR35908:SF1">
    <property type="entry name" value="CONSERVED PROTEIN"/>
    <property type="match status" value="1"/>
</dbReference>
<dbReference type="Gene3D" id="3.10.180.10">
    <property type="entry name" value="2,3-Dihydroxybiphenyl 1,2-Dioxygenase, domain 1"/>
    <property type="match status" value="1"/>
</dbReference>
<dbReference type="Proteomes" id="UP000460221">
    <property type="component" value="Unassembled WGS sequence"/>
</dbReference>
<dbReference type="PROSITE" id="PS51819">
    <property type="entry name" value="VOC"/>
    <property type="match status" value="1"/>
</dbReference>
<gene>
    <name evidence="2" type="ORF">GIS00_01585</name>
</gene>
<keyword evidence="3" id="KW-1185">Reference proteome</keyword>
<protein>
    <submittedName>
        <fullName evidence="2">VOC family protein</fullName>
    </submittedName>
</protein>